<proteinExistence type="predicted"/>
<dbReference type="AlphaFoldDB" id="A0AA38ZSE4"/>
<feature type="repeat" description="PPR" evidence="2">
    <location>
        <begin position="78"/>
        <end position="112"/>
    </location>
</feature>
<dbReference type="FunFam" id="1.25.40.10:FF:000158">
    <property type="entry name" value="pentatricopeptide repeat-containing protein At2g33680"/>
    <property type="match status" value="1"/>
</dbReference>
<dbReference type="GO" id="GO:0099402">
    <property type="term" value="P:plant organ development"/>
    <property type="evidence" value="ECO:0007669"/>
    <property type="project" value="UniProtKB-ARBA"/>
</dbReference>
<name>A0AA38ZSE4_VITRO</name>
<dbReference type="SUPFAM" id="SSF48452">
    <property type="entry name" value="TPR-like"/>
    <property type="match status" value="1"/>
</dbReference>
<dbReference type="GO" id="GO:0009451">
    <property type="term" value="P:RNA modification"/>
    <property type="evidence" value="ECO:0007669"/>
    <property type="project" value="InterPro"/>
</dbReference>
<dbReference type="EMBL" id="JARBHA010000008">
    <property type="protein sequence ID" value="KAJ9694440.1"/>
    <property type="molecule type" value="Genomic_DNA"/>
</dbReference>
<dbReference type="Gene3D" id="1.25.40.10">
    <property type="entry name" value="Tetratricopeptide repeat domain"/>
    <property type="match status" value="4"/>
</dbReference>
<dbReference type="Proteomes" id="UP001168098">
    <property type="component" value="Unassembled WGS sequence"/>
</dbReference>
<dbReference type="PANTHER" id="PTHR47926">
    <property type="entry name" value="PENTATRICOPEPTIDE REPEAT-CONTAINING PROTEIN"/>
    <property type="match status" value="1"/>
</dbReference>
<dbReference type="Pfam" id="PF13041">
    <property type="entry name" value="PPR_2"/>
    <property type="match status" value="1"/>
</dbReference>
<keyword evidence="1" id="KW-0677">Repeat</keyword>
<feature type="repeat" description="PPR" evidence="2">
    <location>
        <begin position="272"/>
        <end position="306"/>
    </location>
</feature>
<evidence type="ECO:0000256" key="2">
    <source>
        <dbReference type="PROSITE-ProRule" id="PRU00708"/>
    </source>
</evidence>
<protein>
    <recommendedName>
        <fullName evidence="5">Pentatricopeptide repeat-containing protein</fullName>
    </recommendedName>
</protein>
<dbReference type="InterPro" id="IPR046960">
    <property type="entry name" value="PPR_At4g14850-like_plant"/>
</dbReference>
<accession>A0AA38ZSE4</accession>
<dbReference type="PROSITE" id="PS51375">
    <property type="entry name" value="PPR"/>
    <property type="match status" value="3"/>
</dbReference>
<dbReference type="Pfam" id="PF01535">
    <property type="entry name" value="PPR"/>
    <property type="match status" value="5"/>
</dbReference>
<keyword evidence="4" id="KW-1185">Reference proteome</keyword>
<dbReference type="PANTHER" id="PTHR47926:SF471">
    <property type="entry name" value="DYW DOMAIN-CONTAINING PROTEIN"/>
    <property type="match status" value="1"/>
</dbReference>
<organism evidence="3 4">
    <name type="scientific">Vitis rotundifolia</name>
    <name type="common">Muscadine grape</name>
    <dbReference type="NCBI Taxonomy" id="103349"/>
    <lineage>
        <taxon>Eukaryota</taxon>
        <taxon>Viridiplantae</taxon>
        <taxon>Streptophyta</taxon>
        <taxon>Embryophyta</taxon>
        <taxon>Tracheophyta</taxon>
        <taxon>Spermatophyta</taxon>
        <taxon>Magnoliopsida</taxon>
        <taxon>eudicotyledons</taxon>
        <taxon>Gunneridae</taxon>
        <taxon>Pentapetalae</taxon>
        <taxon>rosids</taxon>
        <taxon>Vitales</taxon>
        <taxon>Vitaceae</taxon>
        <taxon>Viteae</taxon>
        <taxon>Vitis</taxon>
    </lineage>
</organism>
<dbReference type="InterPro" id="IPR046848">
    <property type="entry name" value="E_motif"/>
</dbReference>
<dbReference type="Pfam" id="PF20431">
    <property type="entry name" value="E_motif"/>
    <property type="match status" value="1"/>
</dbReference>
<evidence type="ECO:0000256" key="1">
    <source>
        <dbReference type="ARBA" id="ARBA00022737"/>
    </source>
</evidence>
<reference evidence="3 4" key="1">
    <citation type="journal article" date="2023" name="BMC Biotechnol.">
        <title>Vitis rotundifolia cv Carlos genome sequencing.</title>
        <authorList>
            <person name="Huff M."/>
            <person name="Hulse-Kemp A."/>
            <person name="Scheffler B."/>
            <person name="Youngblood R."/>
            <person name="Simpson S."/>
            <person name="Babiker E."/>
            <person name="Staton M."/>
        </authorList>
    </citation>
    <scope>NUCLEOTIDE SEQUENCE [LARGE SCALE GENOMIC DNA]</scope>
    <source>
        <tissue evidence="3">Leaf</tissue>
    </source>
</reference>
<dbReference type="InterPro" id="IPR011990">
    <property type="entry name" value="TPR-like_helical_dom_sf"/>
</dbReference>
<comment type="caution">
    <text evidence="3">The sequence shown here is derived from an EMBL/GenBank/DDBJ whole genome shotgun (WGS) entry which is preliminary data.</text>
</comment>
<gene>
    <name evidence="3" type="ORF">PVL29_010094</name>
</gene>
<dbReference type="NCBIfam" id="TIGR00756">
    <property type="entry name" value="PPR"/>
    <property type="match status" value="5"/>
</dbReference>
<evidence type="ECO:0000313" key="4">
    <source>
        <dbReference type="Proteomes" id="UP001168098"/>
    </source>
</evidence>
<dbReference type="InterPro" id="IPR002885">
    <property type="entry name" value="PPR_rpt"/>
</dbReference>
<evidence type="ECO:0000313" key="3">
    <source>
        <dbReference type="EMBL" id="KAJ9694440.1"/>
    </source>
</evidence>
<sequence length="492" mass="56062">MGIPWRITGIKTVYGIVKFTGRRNTMSLLHPQNGLGAYALFHMRKEDVLMLTKRISDYSLKGEVDYARTIFEEMSHPDTVSWNVMIRGYVENHRIGDARELFDKMSVRSSVSWNTMIMAYAKEGKAHIAMKLFLVMPNKDVVSWTAIITALSRRSHIEDAWRLFKLMPEPSSVSWASIISGFQQNGLAAETLCRFKEMLSVGVQPTSHSFTSALTASADLAMLSLSQQLYSQLLKRGFESNTHIGNSAISMFIKSGSFRNARRVLEDLPQPDIVTWNAMVVGYGQNGYGIEAIMSFHQMQKAKFLPDRVSFLGLLHGCSHCGYVEKGKQYFHSMESNYGISPGPEHYACMVDLLSRAGFLKEAHKLIKEMTFEPTCIFWRTLLNGCRIWGDLELGFYAANRILELDPYNSSACLMVIDIYASVGRWKEVLEMRRQMRKREARKELGCSWIEIKGRIHLFTTRDDTHPEADHIYLTLLLLSCDIAHNAHIIRN</sequence>
<dbReference type="GO" id="GO:0003723">
    <property type="term" value="F:RNA binding"/>
    <property type="evidence" value="ECO:0007669"/>
    <property type="project" value="InterPro"/>
</dbReference>
<evidence type="ECO:0008006" key="5">
    <source>
        <dbReference type="Google" id="ProtNLM"/>
    </source>
</evidence>
<feature type="repeat" description="PPR" evidence="2">
    <location>
        <begin position="140"/>
        <end position="174"/>
    </location>
</feature>